<dbReference type="Proteomes" id="UP001165090">
    <property type="component" value="Unassembled WGS sequence"/>
</dbReference>
<keyword evidence="4" id="KW-1185">Reference proteome</keyword>
<feature type="compositionally biased region" description="Pro residues" evidence="1">
    <location>
        <begin position="136"/>
        <end position="149"/>
    </location>
</feature>
<keyword evidence="2" id="KW-0732">Signal</keyword>
<accession>A0ABQ5RY30</accession>
<feature type="signal peptide" evidence="2">
    <location>
        <begin position="1"/>
        <end position="16"/>
    </location>
</feature>
<gene>
    <name evidence="3" type="ORF">VaNZ11_004519</name>
</gene>
<name>A0ABQ5RY30_9CHLO</name>
<organism evidence="3 4">
    <name type="scientific">Volvox africanus</name>
    <dbReference type="NCBI Taxonomy" id="51714"/>
    <lineage>
        <taxon>Eukaryota</taxon>
        <taxon>Viridiplantae</taxon>
        <taxon>Chlorophyta</taxon>
        <taxon>core chlorophytes</taxon>
        <taxon>Chlorophyceae</taxon>
        <taxon>CS clade</taxon>
        <taxon>Chlamydomonadales</taxon>
        <taxon>Volvocaceae</taxon>
        <taxon>Volvox</taxon>
    </lineage>
</organism>
<evidence type="ECO:0000256" key="1">
    <source>
        <dbReference type="SAM" id="MobiDB-lite"/>
    </source>
</evidence>
<evidence type="ECO:0000313" key="4">
    <source>
        <dbReference type="Proteomes" id="UP001165090"/>
    </source>
</evidence>
<protein>
    <submittedName>
        <fullName evidence="3">Uncharacterized protein</fullName>
    </submittedName>
</protein>
<evidence type="ECO:0000313" key="3">
    <source>
        <dbReference type="EMBL" id="GLI61956.1"/>
    </source>
</evidence>
<feature type="chain" id="PRO_5045710223" evidence="2">
    <location>
        <begin position="17"/>
        <end position="471"/>
    </location>
</feature>
<proteinExistence type="predicted"/>
<feature type="region of interest" description="Disordered" evidence="1">
    <location>
        <begin position="77"/>
        <end position="150"/>
    </location>
</feature>
<comment type="caution">
    <text evidence="3">The sequence shown here is derived from an EMBL/GenBank/DDBJ whole genome shotgun (WGS) entry which is preliminary data.</text>
</comment>
<dbReference type="EMBL" id="BSDZ01000011">
    <property type="protein sequence ID" value="GLI61956.1"/>
    <property type="molecule type" value="Genomic_DNA"/>
</dbReference>
<sequence>MQHLIILLGLASAVLAHGLGDHVGGQAETNTAIELRRQQQHERNLGSLIRLRNLLSDLLSQTPATVAPYPARAAGRRRKLASSARPTYATQCLYEPPTTTSYPSPPPAPVTPQSNSSGAVSRRRSLMQQSAVNGPTEPPPTAPPSPPPVSGTCYLNPMALAHPDFPDPESPIEIMLMKSAWTAYQCSFETREGRCGTYRHPPYDCRWQKDQNRCAVTSDYLLPRLLAYLHCRDNAILTPFWDRCYTVGVLTNDSDWCGQPDGNWARCWWFEASNETDICGPSPGGGVESRAAYNDLVAQMRAGVWQRDWFGSCDTAEVVYTIKSACNYTDDGECEQDYMCRLRSDLPIEYGRCRLRDDLVWKEFFGSGSALFNATKAAMDECAAASSSLESCMAAGSLVSEPGAEVALDPDKFSDFIDLVFIEEVTPGSSAAPSAVSSWPLLAAAVAAAMWMSSWVLLQGMSGLTGTDTPP</sequence>
<evidence type="ECO:0000256" key="2">
    <source>
        <dbReference type="SAM" id="SignalP"/>
    </source>
</evidence>
<reference evidence="3 4" key="1">
    <citation type="journal article" date="2023" name="IScience">
        <title>Expanded male sex-determining region conserved during the evolution of homothallism in the green alga Volvox.</title>
        <authorList>
            <person name="Yamamoto K."/>
            <person name="Matsuzaki R."/>
            <person name="Mahakham W."/>
            <person name="Heman W."/>
            <person name="Sekimoto H."/>
            <person name="Kawachi M."/>
            <person name="Minakuchi Y."/>
            <person name="Toyoda A."/>
            <person name="Nozaki H."/>
        </authorList>
    </citation>
    <scope>NUCLEOTIDE SEQUENCE [LARGE SCALE GENOMIC DNA]</scope>
    <source>
        <strain evidence="3 4">NIES-4468</strain>
    </source>
</reference>